<dbReference type="Pfam" id="PF00440">
    <property type="entry name" value="TetR_N"/>
    <property type="match status" value="1"/>
</dbReference>
<dbReference type="InterPro" id="IPR050109">
    <property type="entry name" value="HTH-type_TetR-like_transc_reg"/>
</dbReference>
<accession>A0A1W9ZQZ2</accession>
<keyword evidence="2 4" id="KW-0238">DNA-binding</keyword>
<dbReference type="InterPro" id="IPR009057">
    <property type="entry name" value="Homeodomain-like_sf"/>
</dbReference>
<keyword evidence="3" id="KW-0804">Transcription</keyword>
<feature type="region of interest" description="Disordered" evidence="5">
    <location>
        <begin position="14"/>
        <end position="33"/>
    </location>
</feature>
<dbReference type="SUPFAM" id="SSF46689">
    <property type="entry name" value="Homeodomain-like"/>
    <property type="match status" value="1"/>
</dbReference>
<evidence type="ECO:0000313" key="8">
    <source>
        <dbReference type="Proteomes" id="UP000192707"/>
    </source>
</evidence>
<dbReference type="GO" id="GO:0000976">
    <property type="term" value="F:transcription cis-regulatory region binding"/>
    <property type="evidence" value="ECO:0007669"/>
    <property type="project" value="TreeGrafter"/>
</dbReference>
<dbReference type="PROSITE" id="PS50977">
    <property type="entry name" value="HTH_TETR_2"/>
    <property type="match status" value="1"/>
</dbReference>
<feature type="DNA-binding region" description="H-T-H motif" evidence="4">
    <location>
        <begin position="55"/>
        <end position="74"/>
    </location>
</feature>
<dbReference type="GO" id="GO:0003700">
    <property type="term" value="F:DNA-binding transcription factor activity"/>
    <property type="evidence" value="ECO:0007669"/>
    <property type="project" value="TreeGrafter"/>
</dbReference>
<protein>
    <recommendedName>
        <fullName evidence="6">HTH tetR-type domain-containing protein</fullName>
    </recommendedName>
</protein>
<evidence type="ECO:0000256" key="1">
    <source>
        <dbReference type="ARBA" id="ARBA00023015"/>
    </source>
</evidence>
<dbReference type="InterPro" id="IPR001647">
    <property type="entry name" value="HTH_TetR"/>
</dbReference>
<reference evidence="7 8" key="1">
    <citation type="submission" date="2016-12" db="EMBL/GenBank/DDBJ databases">
        <title>The new phylogeny of genus Mycobacterium.</title>
        <authorList>
            <person name="Tortoli E."/>
            <person name="Trovato A."/>
            <person name="Cirillo D.M."/>
        </authorList>
    </citation>
    <scope>NUCLEOTIDE SEQUENCE [LARGE SCALE GENOMIC DNA]</scope>
    <source>
        <strain evidence="7 8">DSM 45069</strain>
    </source>
</reference>
<dbReference type="PRINTS" id="PR00455">
    <property type="entry name" value="HTHTETR"/>
</dbReference>
<dbReference type="AlphaFoldDB" id="A0A1W9ZQZ2"/>
<keyword evidence="8" id="KW-1185">Reference proteome</keyword>
<evidence type="ECO:0000259" key="6">
    <source>
        <dbReference type="PROSITE" id="PS50977"/>
    </source>
</evidence>
<gene>
    <name evidence="7" type="ORF">BST14_04285</name>
</gene>
<feature type="domain" description="HTH tetR-type" evidence="6">
    <location>
        <begin position="32"/>
        <end position="92"/>
    </location>
</feature>
<name>A0A1W9ZQZ2_MYCAI</name>
<sequence length="219" mass="23982">MPCLRLYGAIVTDQPSDRHADSRAANSPADEEEARERLLAAADACYEDKGPMRTRMGDVARRAGVHRSTVYYYFPSKDALLAASFVRLLTSTLNAVEQCWQTDEPFLAQLIAACLRGTDIARASAVMRALVDGHEGLGAAYRDAEGSELWRAKLADALVRRLETAAAANEIRQDLAPDTLARWIVRITFSLITEPAKPEDGGDDGVLRNLLIASLAPRR</sequence>
<dbReference type="PANTHER" id="PTHR30055:SF234">
    <property type="entry name" value="HTH-TYPE TRANSCRIPTIONAL REGULATOR BETI"/>
    <property type="match status" value="1"/>
</dbReference>
<keyword evidence="1" id="KW-0805">Transcription regulation</keyword>
<dbReference type="OrthoDB" id="3472818at2"/>
<evidence type="ECO:0000256" key="3">
    <source>
        <dbReference type="ARBA" id="ARBA00023163"/>
    </source>
</evidence>
<dbReference type="Gene3D" id="1.10.357.10">
    <property type="entry name" value="Tetracycline Repressor, domain 2"/>
    <property type="match status" value="1"/>
</dbReference>
<dbReference type="Proteomes" id="UP000192707">
    <property type="component" value="Unassembled WGS sequence"/>
</dbReference>
<evidence type="ECO:0000256" key="5">
    <source>
        <dbReference type="SAM" id="MobiDB-lite"/>
    </source>
</evidence>
<evidence type="ECO:0000313" key="7">
    <source>
        <dbReference type="EMBL" id="ORA19946.1"/>
    </source>
</evidence>
<dbReference type="PANTHER" id="PTHR30055">
    <property type="entry name" value="HTH-TYPE TRANSCRIPTIONAL REGULATOR RUTR"/>
    <property type="match status" value="1"/>
</dbReference>
<dbReference type="EMBL" id="MVHG01000005">
    <property type="protein sequence ID" value="ORA19946.1"/>
    <property type="molecule type" value="Genomic_DNA"/>
</dbReference>
<evidence type="ECO:0000256" key="2">
    <source>
        <dbReference type="ARBA" id="ARBA00023125"/>
    </source>
</evidence>
<proteinExistence type="predicted"/>
<comment type="caution">
    <text evidence="7">The sequence shown here is derived from an EMBL/GenBank/DDBJ whole genome shotgun (WGS) entry which is preliminary data.</text>
</comment>
<evidence type="ECO:0000256" key="4">
    <source>
        <dbReference type="PROSITE-ProRule" id="PRU00335"/>
    </source>
</evidence>
<organism evidence="7 8">
    <name type="scientific">Mycobacterium arosiense ATCC BAA-1401 = DSM 45069</name>
    <dbReference type="NCBI Taxonomy" id="1265311"/>
    <lineage>
        <taxon>Bacteria</taxon>
        <taxon>Bacillati</taxon>
        <taxon>Actinomycetota</taxon>
        <taxon>Actinomycetes</taxon>
        <taxon>Mycobacteriales</taxon>
        <taxon>Mycobacteriaceae</taxon>
        <taxon>Mycobacterium</taxon>
        <taxon>Mycobacterium avium complex (MAC)</taxon>
    </lineage>
</organism>